<protein>
    <submittedName>
        <fullName evidence="2">Uncharacterized protein</fullName>
    </submittedName>
</protein>
<evidence type="ECO:0000256" key="1">
    <source>
        <dbReference type="SAM" id="MobiDB-lite"/>
    </source>
</evidence>
<dbReference type="AlphaFoldDB" id="A0A4Z2FVH7"/>
<sequence>MFCTGHPETDGRRCRNQLFVPVQPAVRTRQHTGLRMRSVGLLQPPPPSSKPARTFHLALVSATALRLASPNLTPVWLPRRGKAHHHGAMLGGTRTSPEDPANDSPEENHRGSPPDLITPERRTDRGGNRIRPAVISQDSPKHGDTPDSWKLYLLTASINSSSSDTPSTPHRLLAVSSPHLLHVQTGGDITDSHVRNREGQEHGDSDEKPACRGREEFVSGGWRMEEGL</sequence>
<dbReference type="Proteomes" id="UP000314294">
    <property type="component" value="Unassembled WGS sequence"/>
</dbReference>
<feature type="compositionally biased region" description="Basic and acidic residues" evidence="1">
    <location>
        <begin position="190"/>
        <end position="228"/>
    </location>
</feature>
<feature type="region of interest" description="Disordered" evidence="1">
    <location>
        <begin position="83"/>
        <end position="145"/>
    </location>
</feature>
<feature type="region of interest" description="Disordered" evidence="1">
    <location>
        <begin position="189"/>
        <end position="228"/>
    </location>
</feature>
<feature type="compositionally biased region" description="Basic and acidic residues" evidence="1">
    <location>
        <begin position="106"/>
        <end position="127"/>
    </location>
</feature>
<keyword evidence="3" id="KW-1185">Reference proteome</keyword>
<accession>A0A4Z2FVH7</accession>
<gene>
    <name evidence="2" type="ORF">EYF80_044988</name>
</gene>
<evidence type="ECO:0000313" key="2">
    <source>
        <dbReference type="EMBL" id="TNN44803.1"/>
    </source>
</evidence>
<proteinExistence type="predicted"/>
<organism evidence="2 3">
    <name type="scientific">Liparis tanakae</name>
    <name type="common">Tanaka's snailfish</name>
    <dbReference type="NCBI Taxonomy" id="230148"/>
    <lineage>
        <taxon>Eukaryota</taxon>
        <taxon>Metazoa</taxon>
        <taxon>Chordata</taxon>
        <taxon>Craniata</taxon>
        <taxon>Vertebrata</taxon>
        <taxon>Euteleostomi</taxon>
        <taxon>Actinopterygii</taxon>
        <taxon>Neopterygii</taxon>
        <taxon>Teleostei</taxon>
        <taxon>Neoteleostei</taxon>
        <taxon>Acanthomorphata</taxon>
        <taxon>Eupercaria</taxon>
        <taxon>Perciformes</taxon>
        <taxon>Cottioidei</taxon>
        <taxon>Cottales</taxon>
        <taxon>Liparidae</taxon>
        <taxon>Liparis</taxon>
    </lineage>
</organism>
<dbReference type="EMBL" id="SRLO01000883">
    <property type="protein sequence ID" value="TNN44803.1"/>
    <property type="molecule type" value="Genomic_DNA"/>
</dbReference>
<evidence type="ECO:0000313" key="3">
    <source>
        <dbReference type="Proteomes" id="UP000314294"/>
    </source>
</evidence>
<name>A0A4Z2FVH7_9TELE</name>
<reference evidence="2 3" key="1">
    <citation type="submission" date="2019-03" db="EMBL/GenBank/DDBJ databases">
        <title>First draft genome of Liparis tanakae, snailfish: a comprehensive survey of snailfish specific genes.</title>
        <authorList>
            <person name="Kim W."/>
            <person name="Song I."/>
            <person name="Jeong J.-H."/>
            <person name="Kim D."/>
            <person name="Kim S."/>
            <person name="Ryu S."/>
            <person name="Song J.Y."/>
            <person name="Lee S.K."/>
        </authorList>
    </citation>
    <scope>NUCLEOTIDE SEQUENCE [LARGE SCALE GENOMIC DNA]</scope>
    <source>
        <tissue evidence="2">Muscle</tissue>
    </source>
</reference>
<comment type="caution">
    <text evidence="2">The sequence shown here is derived from an EMBL/GenBank/DDBJ whole genome shotgun (WGS) entry which is preliminary data.</text>
</comment>